<dbReference type="Gene3D" id="1.10.10.10">
    <property type="entry name" value="Winged helix-like DNA-binding domain superfamily/Winged helix DNA-binding domain"/>
    <property type="match status" value="1"/>
</dbReference>
<protein>
    <recommendedName>
        <fullName evidence="3">Bacterial transcriptional activator domain-containing protein</fullName>
    </recommendedName>
</protein>
<dbReference type="EMBL" id="JAMYQB010000032">
    <property type="protein sequence ID" value="MER9407990.1"/>
    <property type="molecule type" value="Genomic_DNA"/>
</dbReference>
<keyword evidence="2" id="KW-1185">Reference proteome</keyword>
<organism evidence="1 2">
    <name type="scientific">Mesorhizobium caraganae</name>
    <dbReference type="NCBI Taxonomy" id="483206"/>
    <lineage>
        <taxon>Bacteria</taxon>
        <taxon>Pseudomonadati</taxon>
        <taxon>Pseudomonadota</taxon>
        <taxon>Alphaproteobacteria</taxon>
        <taxon>Hyphomicrobiales</taxon>
        <taxon>Phyllobacteriaceae</taxon>
        <taxon>Mesorhizobium</taxon>
    </lineage>
</organism>
<dbReference type="Gene3D" id="1.25.40.10">
    <property type="entry name" value="Tetratricopeptide repeat domain"/>
    <property type="match status" value="1"/>
</dbReference>
<dbReference type="RefSeq" id="WP_352460399.1">
    <property type="nucleotide sequence ID" value="NZ_JAMYQB010000032.1"/>
</dbReference>
<accession>A0ABV1Z860</accession>
<comment type="caution">
    <text evidence="1">The sequence shown here is derived from an EMBL/GenBank/DDBJ whole genome shotgun (WGS) entry which is preliminary data.</text>
</comment>
<dbReference type="Proteomes" id="UP001433071">
    <property type="component" value="Unassembled WGS sequence"/>
</dbReference>
<evidence type="ECO:0000313" key="1">
    <source>
        <dbReference type="EMBL" id="MER9407990.1"/>
    </source>
</evidence>
<evidence type="ECO:0000313" key="2">
    <source>
        <dbReference type="Proteomes" id="UP001433071"/>
    </source>
</evidence>
<reference evidence="1 2" key="1">
    <citation type="journal article" date="2024" name="Proc. Natl. Acad. Sci. U.S.A.">
        <title>The evolutionary genomics of adaptation to stress in wild rhizobium bacteria.</title>
        <authorList>
            <person name="Kehlet-Delgado H."/>
            <person name="Montoya A.P."/>
            <person name="Jensen K.T."/>
            <person name="Wendlandt C.E."/>
            <person name="Dexheimer C."/>
            <person name="Roberts M."/>
            <person name="Torres Martinez L."/>
            <person name="Friesen M.L."/>
            <person name="Griffitts J.S."/>
            <person name="Porter S.S."/>
        </authorList>
    </citation>
    <scope>NUCLEOTIDE SEQUENCE [LARGE SCALE GENOMIC DNA]</scope>
    <source>
        <strain evidence="1 2">M0641</strain>
    </source>
</reference>
<dbReference type="InterPro" id="IPR051677">
    <property type="entry name" value="AfsR-DnrI-RedD_regulator"/>
</dbReference>
<dbReference type="InterPro" id="IPR036388">
    <property type="entry name" value="WH-like_DNA-bd_sf"/>
</dbReference>
<name>A0ABV1Z860_9HYPH</name>
<dbReference type="InterPro" id="IPR011990">
    <property type="entry name" value="TPR-like_helical_dom_sf"/>
</dbReference>
<evidence type="ECO:0008006" key="3">
    <source>
        <dbReference type="Google" id="ProtNLM"/>
    </source>
</evidence>
<dbReference type="PANTHER" id="PTHR35807">
    <property type="entry name" value="TRANSCRIPTIONAL REGULATOR REDD-RELATED"/>
    <property type="match status" value="1"/>
</dbReference>
<proteinExistence type="predicted"/>
<gene>
    <name evidence="1" type="ORF">NKI36_28685</name>
</gene>
<sequence>MAVEVKIMGRPAASIGGRSISIPAKGYALIALLSSTRNFTAQVQEIRSMLWPQSTERASAAALRQLSVRIRRQTAGVDIVPSAGSMRSLALSEISLDVVSLRQNLKLVGVTKHIENRAEEKANLLLETYREELLEGIEFGWGLEEELVEWVSIERAWYKKQVLNALRRILATATLPMLLADAIAERLLDDDPADQAAWTQKLKDALANRGNNTPELTYARCLKAYRGERGRFPPPQLEELRDKLARSRLSGRPDIASASSCGDSATKRKGERPLLLLTRALNGFGLDTVDASLYEKIVFSLSNYRALDIVECGTGNWPSHSSAAEAYAFHVAPRTTTQLGFWLSMVNPRQRSESSSRLSGQLLWTGSIEKEGGSSSAFDRQLTLITRAIVGEIERAERDKFGSDDAPANKFRQFLKYQRQSLAW</sequence>